<evidence type="ECO:0000313" key="1">
    <source>
        <dbReference type="EMBL" id="CAK9035450.1"/>
    </source>
</evidence>
<reference evidence="1 2" key="1">
    <citation type="submission" date="2024-02" db="EMBL/GenBank/DDBJ databases">
        <authorList>
            <person name="Chen Y."/>
            <person name="Shah S."/>
            <person name="Dougan E. K."/>
            <person name="Thang M."/>
            <person name="Chan C."/>
        </authorList>
    </citation>
    <scope>NUCLEOTIDE SEQUENCE [LARGE SCALE GENOMIC DNA]</scope>
</reference>
<accession>A0ABP0LAT4</accession>
<name>A0ABP0LAT4_9DINO</name>
<organism evidence="1 2">
    <name type="scientific">Durusdinium trenchii</name>
    <dbReference type="NCBI Taxonomy" id="1381693"/>
    <lineage>
        <taxon>Eukaryota</taxon>
        <taxon>Sar</taxon>
        <taxon>Alveolata</taxon>
        <taxon>Dinophyceae</taxon>
        <taxon>Suessiales</taxon>
        <taxon>Symbiodiniaceae</taxon>
        <taxon>Durusdinium</taxon>
    </lineage>
</organism>
<dbReference type="EMBL" id="CAXAMN010011503">
    <property type="protein sequence ID" value="CAK9035450.1"/>
    <property type="molecule type" value="Genomic_DNA"/>
</dbReference>
<comment type="caution">
    <text evidence="1">The sequence shown here is derived from an EMBL/GenBank/DDBJ whole genome shotgun (WGS) entry which is preliminary data.</text>
</comment>
<gene>
    <name evidence="1" type="ORF">CCMP2556_LOCUS19914</name>
</gene>
<sequence length="554" mass="61735">MFPWGDSDSELIEVQGPRAAIAKPKSFHAHGVHFWEIGSDKRLAGAILHHCRSGIGKLRACTGGDQLALFKIGITHDYDSRFDLYRSHGWEKMLVLFYSSDLGQVEMLAPAKHVAAIAAAFAKTSSDGALSAIARCPQNDAERAMQKALCKFDLTLDAPVTYVNVGEQCLVPCLKPTDYVRTLNERGYLHRLIGCPIDSSAGALSEFWARLSKAEPQLEVCQDLADGLVDPRTLIPVYIHGDGGRTYKHDELMIFQFQPCMGHGTMHSRPVKPNSIGVSLKGHSFTTRFLFGVLQKAIYSNDPSTFERFLEHMALDLQSLYHVGVKHERTGVVFKFCVIGVKGDLPFLAKAGNMNRTFLHIRKRPFLPHSPEDPPSFFKLDVLHLYHLGVGRDFGASSLVYLMTLYEAESIPKAIEKLNSDFKSFLLSSKKVVHFKQITKDLLGYISSKAYPVGHWNKAMDTPVVVQFAEWLVEKFGGESTPDLLIRSGCKAIGVCMRTMLSSALWLDRSEAKIVGDAALHFAQCYGKLVHYFSRKVSACTIWCQNYIFGTISH</sequence>
<evidence type="ECO:0000313" key="2">
    <source>
        <dbReference type="Proteomes" id="UP001642484"/>
    </source>
</evidence>
<keyword evidence="2" id="KW-1185">Reference proteome</keyword>
<protein>
    <submittedName>
        <fullName evidence="1">Uncharacterized protein</fullName>
    </submittedName>
</protein>
<dbReference type="Proteomes" id="UP001642484">
    <property type="component" value="Unassembled WGS sequence"/>
</dbReference>
<proteinExistence type="predicted"/>